<dbReference type="GO" id="GO:0046872">
    <property type="term" value="F:metal ion binding"/>
    <property type="evidence" value="ECO:0007669"/>
    <property type="project" value="InterPro"/>
</dbReference>
<dbReference type="InterPro" id="IPR015914">
    <property type="entry name" value="PAPs_N"/>
</dbReference>
<dbReference type="AlphaFoldDB" id="A0A6C1TXN8"/>
<dbReference type="InterPro" id="IPR008963">
    <property type="entry name" value="Purple_acid_Pase-like_N"/>
</dbReference>
<organism evidence="2 3">
    <name type="scientific">Corynebacterium sanguinis</name>
    <dbReference type="NCBI Taxonomy" id="2594913"/>
    <lineage>
        <taxon>Bacteria</taxon>
        <taxon>Bacillati</taxon>
        <taxon>Actinomycetota</taxon>
        <taxon>Actinomycetes</taxon>
        <taxon>Mycobacteriales</taxon>
        <taxon>Corynebacteriaceae</taxon>
        <taxon>Corynebacterium</taxon>
    </lineage>
</organism>
<name>A0A6C1TXN8_9CORY</name>
<dbReference type="Pfam" id="PF16656">
    <property type="entry name" value="Pur_ac_phosph_N"/>
    <property type="match status" value="1"/>
</dbReference>
<dbReference type="Gene3D" id="2.60.40.380">
    <property type="entry name" value="Purple acid phosphatase-like, N-terminal"/>
    <property type="match status" value="1"/>
</dbReference>
<sequence length="96" mass="10454">MYRAVAGVGADAQSVNFSWRSAYAGAEFVRYYPVSEPTAAQQVPSREADYGAIAYLSLFAEVHDLTPGVTYEYQIGSDDGGWSKPETFTIDDGDDN</sequence>
<comment type="caution">
    <text evidence="2">The sequence shown here is derived from an EMBL/GenBank/DDBJ whole genome shotgun (WGS) entry which is preliminary data.</text>
</comment>
<accession>A0A6C1TXN8</accession>
<reference evidence="2 3" key="1">
    <citation type="submission" date="2018-12" db="EMBL/GenBank/DDBJ databases">
        <title>Corynebacterium sanguinis sp. nov., a clinically-associated and environmental corynebacterium.</title>
        <authorList>
            <person name="Gonzales-Siles L."/>
            <person name="Jaen-Luchoro D."/>
            <person name="Cardew S."/>
            <person name="Inganas E."/>
            <person name="Ohlen M."/>
            <person name="Jensie-Markopolous S."/>
            <person name="Pinyeiro-Iglesias B."/>
            <person name="Molin K."/>
            <person name="Skovbjerg S."/>
            <person name="Svensson-Stadler L."/>
            <person name="Funke G."/>
            <person name="Moore E.R.B."/>
        </authorList>
    </citation>
    <scope>NUCLEOTIDE SEQUENCE [LARGE SCALE GENOMIC DNA]</scope>
    <source>
        <strain evidence="2 3">58734</strain>
    </source>
</reference>
<dbReference type="SUPFAM" id="SSF49363">
    <property type="entry name" value="Purple acid phosphatase, N-terminal domain"/>
    <property type="match status" value="1"/>
</dbReference>
<evidence type="ECO:0000259" key="1">
    <source>
        <dbReference type="Pfam" id="PF16656"/>
    </source>
</evidence>
<dbReference type="GO" id="GO:0003993">
    <property type="term" value="F:acid phosphatase activity"/>
    <property type="evidence" value="ECO:0007669"/>
    <property type="project" value="InterPro"/>
</dbReference>
<dbReference type="Proteomes" id="UP000336646">
    <property type="component" value="Unassembled WGS sequence"/>
</dbReference>
<evidence type="ECO:0000313" key="3">
    <source>
        <dbReference type="Proteomes" id="UP000336646"/>
    </source>
</evidence>
<gene>
    <name evidence="2" type="ORF">EKI59_04630</name>
</gene>
<evidence type="ECO:0000313" key="2">
    <source>
        <dbReference type="EMBL" id="TVS29101.1"/>
    </source>
</evidence>
<proteinExistence type="predicted"/>
<dbReference type="EMBL" id="RXIR01000007">
    <property type="protein sequence ID" value="TVS29101.1"/>
    <property type="molecule type" value="Genomic_DNA"/>
</dbReference>
<protein>
    <recommendedName>
        <fullName evidence="1">Purple acid phosphatase N-terminal domain-containing protein</fullName>
    </recommendedName>
</protein>
<dbReference type="OrthoDB" id="3187809at2"/>
<feature type="domain" description="Purple acid phosphatase N-terminal" evidence="1">
    <location>
        <begin position="9"/>
        <end position="89"/>
    </location>
</feature>